<comment type="caution">
    <text evidence="3">The sequence shown here is derived from an EMBL/GenBank/DDBJ whole genome shotgun (WGS) entry which is preliminary data.</text>
</comment>
<evidence type="ECO:0000256" key="1">
    <source>
        <dbReference type="PROSITE-ProRule" id="PRU00464"/>
    </source>
</evidence>
<evidence type="ECO:0000313" key="3">
    <source>
        <dbReference type="EMBL" id="PWJ27674.1"/>
    </source>
</evidence>
<dbReference type="InterPro" id="IPR036265">
    <property type="entry name" value="HIT-like_sf"/>
</dbReference>
<dbReference type="RefSeq" id="WP_109732486.1">
    <property type="nucleotide sequence ID" value="NZ_BAAACK010000005.1"/>
</dbReference>
<organism evidence="3 4">
    <name type="scientific">Faecalicatena orotica</name>
    <dbReference type="NCBI Taxonomy" id="1544"/>
    <lineage>
        <taxon>Bacteria</taxon>
        <taxon>Bacillati</taxon>
        <taxon>Bacillota</taxon>
        <taxon>Clostridia</taxon>
        <taxon>Lachnospirales</taxon>
        <taxon>Lachnospiraceae</taxon>
        <taxon>Faecalicatena</taxon>
    </lineage>
</organism>
<feature type="domain" description="HIT" evidence="2">
    <location>
        <begin position="5"/>
        <end position="109"/>
    </location>
</feature>
<accession>A0A2Y9BHW6</accession>
<dbReference type="Proteomes" id="UP000245845">
    <property type="component" value="Unassembled WGS sequence"/>
</dbReference>
<keyword evidence="3" id="KW-0378">Hydrolase</keyword>
<dbReference type="InterPro" id="IPR011146">
    <property type="entry name" value="HIT-like"/>
</dbReference>
<evidence type="ECO:0000313" key="4">
    <source>
        <dbReference type="Proteomes" id="UP000245845"/>
    </source>
</evidence>
<gene>
    <name evidence="3" type="ORF">A8806_111110</name>
</gene>
<dbReference type="PROSITE" id="PS51084">
    <property type="entry name" value="HIT_2"/>
    <property type="match status" value="1"/>
</dbReference>
<sequence>MTACYYCENGEALRSLMIHITDVENASVYLYRDQTHRGKCIVVYRTAHKTEWYQLTKEEQAELIHAVSRTAEALNNVFHPDKINYATYGDKVNHLHVHIVPKYKDSPDWGLPFKDTRPPHLLEDAEYEERARAIKEAIMDLK</sequence>
<proteinExistence type="predicted"/>
<dbReference type="OrthoDB" id="9784774at2"/>
<dbReference type="Pfam" id="PF01230">
    <property type="entry name" value="HIT"/>
    <property type="match status" value="1"/>
</dbReference>
<name>A0A2Y9BHW6_9FIRM</name>
<dbReference type="SUPFAM" id="SSF54197">
    <property type="entry name" value="HIT-like"/>
    <property type="match status" value="1"/>
</dbReference>
<evidence type="ECO:0000259" key="2">
    <source>
        <dbReference type="PROSITE" id="PS51084"/>
    </source>
</evidence>
<dbReference type="EMBL" id="QGDL01000011">
    <property type="protein sequence ID" value="PWJ27674.1"/>
    <property type="molecule type" value="Genomic_DNA"/>
</dbReference>
<reference evidence="3 4" key="1">
    <citation type="submission" date="2018-05" db="EMBL/GenBank/DDBJ databases">
        <title>The Hungate 1000. A catalogue of reference genomes from the rumen microbiome.</title>
        <authorList>
            <person name="Kelly W."/>
        </authorList>
    </citation>
    <scope>NUCLEOTIDE SEQUENCE [LARGE SCALE GENOMIC DNA]</scope>
    <source>
        <strain evidence="3 4">NLAE-zl-C242</strain>
    </source>
</reference>
<keyword evidence="4" id="KW-1185">Reference proteome</keyword>
<dbReference type="GO" id="GO:0016787">
    <property type="term" value="F:hydrolase activity"/>
    <property type="evidence" value="ECO:0007669"/>
    <property type="project" value="UniProtKB-KW"/>
</dbReference>
<feature type="short sequence motif" description="Histidine triad motif" evidence="1">
    <location>
        <begin position="94"/>
        <end position="98"/>
    </location>
</feature>
<dbReference type="AlphaFoldDB" id="A0A2Y9BHW6"/>
<dbReference type="Gene3D" id="3.30.428.10">
    <property type="entry name" value="HIT-like"/>
    <property type="match status" value="1"/>
</dbReference>
<protein>
    <submittedName>
        <fullName evidence="3">Diadenosine tetraphosphate (Ap4A) HIT family hydrolase</fullName>
    </submittedName>
</protein>